<keyword evidence="7" id="KW-1185">Reference proteome</keyword>
<dbReference type="InParanoid" id="A0A409YWZ7"/>
<protein>
    <recommendedName>
        <fullName evidence="8">UbiA prenyltransferase</fullName>
    </recommendedName>
</protein>
<dbReference type="Proteomes" id="UP000284706">
    <property type="component" value="Unassembled WGS sequence"/>
</dbReference>
<dbReference type="AlphaFoldDB" id="A0A409YWZ7"/>
<dbReference type="InterPro" id="IPR000537">
    <property type="entry name" value="UbiA_prenyltransferase"/>
</dbReference>
<dbReference type="InterPro" id="IPR044878">
    <property type="entry name" value="UbiA_sf"/>
</dbReference>
<proteinExistence type="predicted"/>
<gene>
    <name evidence="6" type="ORF">CVT26_013453</name>
</gene>
<dbReference type="CDD" id="cd13965">
    <property type="entry name" value="PT_UbiA_3"/>
    <property type="match status" value="1"/>
</dbReference>
<keyword evidence="4 5" id="KW-0472">Membrane</keyword>
<dbReference type="Pfam" id="PF01040">
    <property type="entry name" value="UbiA"/>
    <property type="match status" value="1"/>
</dbReference>
<feature type="transmembrane region" description="Helical" evidence="5">
    <location>
        <begin position="220"/>
        <end position="240"/>
    </location>
</feature>
<evidence type="ECO:0000313" key="6">
    <source>
        <dbReference type="EMBL" id="PPR07483.1"/>
    </source>
</evidence>
<dbReference type="InterPro" id="IPR050475">
    <property type="entry name" value="Prenyltransferase_related"/>
</dbReference>
<evidence type="ECO:0008006" key="8">
    <source>
        <dbReference type="Google" id="ProtNLM"/>
    </source>
</evidence>
<sequence>MTVQSNIQPLRFLTREFDIFLGFSWRDWSTTIIPGSIFSIGAMRQGTHLHSNPLTLLANYTFLVFWLTPYIYFFNLSNQITGVDEDQINKPDRPIPSGKVTLAGAKVRWSAALAAFLGIALYETSILPETLCWIATVAFLCLTEAGNHWFGKNCVAMTAGTWALLSTSWKAIAPATSQSERYVVAIAVWSGLLTHIQDLRDIKGDTAVGRKTLPLVVGDGQCRFIITFAMVPLGLSVLWAGDVLQIAPALVVGVHAFLGWRIMHAKGPRYDHKTYMVIVSRFFGLMWKLNTPLQLYTYIFCLLLALTSVRDLKVNLSAIPATWKFSAKRSNVLAL</sequence>
<dbReference type="STRING" id="231916.A0A409YWZ7"/>
<evidence type="ECO:0000256" key="1">
    <source>
        <dbReference type="ARBA" id="ARBA00004141"/>
    </source>
</evidence>
<feature type="transmembrane region" description="Helical" evidence="5">
    <location>
        <begin position="54"/>
        <end position="73"/>
    </location>
</feature>
<dbReference type="EMBL" id="NHYE01000115">
    <property type="protein sequence ID" value="PPR07483.1"/>
    <property type="molecule type" value="Genomic_DNA"/>
</dbReference>
<accession>A0A409YWZ7</accession>
<feature type="transmembrane region" description="Helical" evidence="5">
    <location>
        <begin position="246"/>
        <end position="262"/>
    </location>
</feature>
<evidence type="ECO:0000313" key="7">
    <source>
        <dbReference type="Proteomes" id="UP000284706"/>
    </source>
</evidence>
<comment type="caution">
    <text evidence="6">The sequence shown here is derived from an EMBL/GenBank/DDBJ whole genome shotgun (WGS) entry which is preliminary data.</text>
</comment>
<organism evidence="6 7">
    <name type="scientific">Gymnopilus dilepis</name>
    <dbReference type="NCBI Taxonomy" id="231916"/>
    <lineage>
        <taxon>Eukaryota</taxon>
        <taxon>Fungi</taxon>
        <taxon>Dikarya</taxon>
        <taxon>Basidiomycota</taxon>
        <taxon>Agaricomycotina</taxon>
        <taxon>Agaricomycetes</taxon>
        <taxon>Agaricomycetidae</taxon>
        <taxon>Agaricales</taxon>
        <taxon>Agaricineae</taxon>
        <taxon>Hymenogastraceae</taxon>
        <taxon>Gymnopilus</taxon>
    </lineage>
</organism>
<feature type="transmembrane region" description="Helical" evidence="5">
    <location>
        <begin position="295"/>
        <end position="312"/>
    </location>
</feature>
<name>A0A409YWZ7_9AGAR</name>
<evidence type="ECO:0000256" key="3">
    <source>
        <dbReference type="ARBA" id="ARBA00022989"/>
    </source>
</evidence>
<dbReference type="PANTHER" id="PTHR42723">
    <property type="entry name" value="CHLOROPHYLL SYNTHASE"/>
    <property type="match status" value="1"/>
</dbReference>
<dbReference type="Gene3D" id="1.10.357.140">
    <property type="entry name" value="UbiA prenyltransferase"/>
    <property type="match status" value="1"/>
</dbReference>
<keyword evidence="3 5" id="KW-1133">Transmembrane helix</keyword>
<evidence type="ECO:0000256" key="2">
    <source>
        <dbReference type="ARBA" id="ARBA00022692"/>
    </source>
</evidence>
<evidence type="ECO:0000256" key="5">
    <source>
        <dbReference type="SAM" id="Phobius"/>
    </source>
</evidence>
<dbReference type="PANTHER" id="PTHR42723:SF1">
    <property type="entry name" value="CHLOROPHYLL SYNTHASE, CHLOROPLASTIC"/>
    <property type="match status" value="1"/>
</dbReference>
<evidence type="ECO:0000256" key="4">
    <source>
        <dbReference type="ARBA" id="ARBA00023136"/>
    </source>
</evidence>
<reference evidence="6 7" key="1">
    <citation type="journal article" date="2018" name="Evol. Lett.">
        <title>Horizontal gene cluster transfer increased hallucinogenic mushroom diversity.</title>
        <authorList>
            <person name="Reynolds H.T."/>
            <person name="Vijayakumar V."/>
            <person name="Gluck-Thaler E."/>
            <person name="Korotkin H.B."/>
            <person name="Matheny P.B."/>
            <person name="Slot J.C."/>
        </authorList>
    </citation>
    <scope>NUCLEOTIDE SEQUENCE [LARGE SCALE GENOMIC DNA]</scope>
    <source>
        <strain evidence="6 7">SRW20</strain>
    </source>
</reference>
<comment type="subcellular location">
    <subcellularLocation>
        <location evidence="1">Membrane</location>
        <topology evidence="1">Multi-pass membrane protein</topology>
    </subcellularLocation>
</comment>
<dbReference type="GO" id="GO:0016765">
    <property type="term" value="F:transferase activity, transferring alkyl or aryl (other than methyl) groups"/>
    <property type="evidence" value="ECO:0007669"/>
    <property type="project" value="InterPro"/>
</dbReference>
<keyword evidence="2 5" id="KW-0812">Transmembrane</keyword>
<dbReference type="OrthoDB" id="434972at2759"/>
<dbReference type="GO" id="GO:0016020">
    <property type="term" value="C:membrane"/>
    <property type="evidence" value="ECO:0007669"/>
    <property type="project" value="UniProtKB-SubCell"/>
</dbReference>